<dbReference type="SMART" id="SM00422">
    <property type="entry name" value="HTH_MERR"/>
    <property type="match status" value="1"/>
</dbReference>
<dbReference type="InterPro" id="IPR000551">
    <property type="entry name" value="MerR-type_HTH_dom"/>
</dbReference>
<keyword evidence="4" id="KW-1185">Reference proteome</keyword>
<dbReference type="InterPro" id="IPR047057">
    <property type="entry name" value="MerR_fam"/>
</dbReference>
<organism evidence="3 4">
    <name type="scientific">Williamsia herbipolensis</name>
    <dbReference type="NCBI Taxonomy" id="1603258"/>
    <lineage>
        <taxon>Bacteria</taxon>
        <taxon>Bacillati</taxon>
        <taxon>Actinomycetota</taxon>
        <taxon>Actinomycetes</taxon>
        <taxon>Mycobacteriales</taxon>
        <taxon>Nocardiaceae</taxon>
        <taxon>Williamsia</taxon>
    </lineage>
</organism>
<accession>A0AAU4K652</accession>
<dbReference type="GO" id="GO:0003677">
    <property type="term" value="F:DNA binding"/>
    <property type="evidence" value="ECO:0007669"/>
    <property type="project" value="UniProtKB-KW"/>
</dbReference>
<dbReference type="SUPFAM" id="SSF46955">
    <property type="entry name" value="Putative DNA-binding domain"/>
    <property type="match status" value="1"/>
</dbReference>
<dbReference type="GO" id="GO:0003700">
    <property type="term" value="F:DNA-binding transcription factor activity"/>
    <property type="evidence" value="ECO:0007669"/>
    <property type="project" value="InterPro"/>
</dbReference>
<dbReference type="PRINTS" id="PR00040">
    <property type="entry name" value="HTHMERR"/>
</dbReference>
<feature type="domain" description="HTH merR-type" evidence="2">
    <location>
        <begin position="1"/>
        <end position="68"/>
    </location>
</feature>
<sequence>MRIGELAATTGASVRSLRYYEEQQLICSRRTDGGHRVFAPDTTPRVAMIRCLIDAGVPTRDIGAMLPCVHTGTTTPTTLSLLATAHARLSAEIDERLATRDRLEAIIAGVRDNACTSASTPA</sequence>
<dbReference type="Gene3D" id="1.10.1660.10">
    <property type="match status" value="1"/>
</dbReference>
<proteinExistence type="predicted"/>
<dbReference type="InterPro" id="IPR009061">
    <property type="entry name" value="DNA-bd_dom_put_sf"/>
</dbReference>
<dbReference type="KEGG" id="whr:OG579_07000"/>
<dbReference type="EMBL" id="CP108021">
    <property type="protein sequence ID" value="WUM21524.1"/>
    <property type="molecule type" value="Genomic_DNA"/>
</dbReference>
<dbReference type="PANTHER" id="PTHR30204:SF97">
    <property type="entry name" value="MERR FAMILY REGULATORY PROTEIN"/>
    <property type="match status" value="1"/>
</dbReference>
<dbReference type="Pfam" id="PF13411">
    <property type="entry name" value="MerR_1"/>
    <property type="match status" value="1"/>
</dbReference>
<gene>
    <name evidence="3" type="ORF">OG579_07000</name>
</gene>
<evidence type="ECO:0000313" key="4">
    <source>
        <dbReference type="Proteomes" id="UP001432128"/>
    </source>
</evidence>
<keyword evidence="1" id="KW-0238">DNA-binding</keyword>
<dbReference type="AlphaFoldDB" id="A0AAU4K652"/>
<dbReference type="RefSeq" id="WP_328858568.1">
    <property type="nucleotide sequence ID" value="NZ_CP108021.1"/>
</dbReference>
<name>A0AAU4K652_9NOCA</name>
<evidence type="ECO:0000256" key="1">
    <source>
        <dbReference type="ARBA" id="ARBA00023125"/>
    </source>
</evidence>
<reference evidence="3 4" key="1">
    <citation type="submission" date="2022-10" db="EMBL/GenBank/DDBJ databases">
        <title>The complete genomes of actinobacterial strains from the NBC collection.</title>
        <authorList>
            <person name="Joergensen T.S."/>
            <person name="Alvarez Arevalo M."/>
            <person name="Sterndorff E.B."/>
            <person name="Faurdal D."/>
            <person name="Vuksanovic O."/>
            <person name="Mourched A.-S."/>
            <person name="Charusanti P."/>
            <person name="Shaw S."/>
            <person name="Blin K."/>
            <person name="Weber T."/>
        </authorList>
    </citation>
    <scope>NUCLEOTIDE SEQUENCE [LARGE SCALE GENOMIC DNA]</scope>
    <source>
        <strain evidence="3 4">NBC_00319</strain>
    </source>
</reference>
<dbReference type="Proteomes" id="UP001432128">
    <property type="component" value="Chromosome"/>
</dbReference>
<dbReference type="PROSITE" id="PS50937">
    <property type="entry name" value="HTH_MERR_2"/>
    <property type="match status" value="1"/>
</dbReference>
<dbReference type="PANTHER" id="PTHR30204">
    <property type="entry name" value="REDOX-CYCLING DRUG-SENSING TRANSCRIPTIONAL ACTIVATOR SOXR"/>
    <property type="match status" value="1"/>
</dbReference>
<evidence type="ECO:0000259" key="2">
    <source>
        <dbReference type="PROSITE" id="PS50937"/>
    </source>
</evidence>
<evidence type="ECO:0000313" key="3">
    <source>
        <dbReference type="EMBL" id="WUM21524.1"/>
    </source>
</evidence>
<protein>
    <submittedName>
        <fullName evidence="3">MerR family transcriptional regulator</fullName>
    </submittedName>
</protein>